<dbReference type="KEGG" id="shun:DWB77_01076"/>
<dbReference type="RefSeq" id="WP_246033419.1">
    <property type="nucleotide sequence ID" value="NZ_CP032698.1"/>
</dbReference>
<evidence type="ECO:0000313" key="2">
    <source>
        <dbReference type="EMBL" id="AYG78967.1"/>
    </source>
</evidence>
<sequence>MTAPEDRTPSDKPATRQGPTALVGVRPRGDVDLALKYLTSRSDASAQLALGVAAAYRWALGLAAQAPVTGSSAPHTPDLRLLTAEVDAAVVQLEDPTTQPGARDFTRGVHDALTWVCGYSDTRI</sequence>
<feature type="compositionally biased region" description="Basic and acidic residues" evidence="1">
    <location>
        <begin position="1"/>
        <end position="14"/>
    </location>
</feature>
<dbReference type="AlphaFoldDB" id="A0A387HE39"/>
<accession>A0A387HE39</accession>
<organism evidence="2 3">
    <name type="scientific">Streptomyces hundungensis</name>
    <dbReference type="NCBI Taxonomy" id="1077946"/>
    <lineage>
        <taxon>Bacteria</taxon>
        <taxon>Bacillati</taxon>
        <taxon>Actinomycetota</taxon>
        <taxon>Actinomycetes</taxon>
        <taxon>Kitasatosporales</taxon>
        <taxon>Streptomycetaceae</taxon>
        <taxon>Streptomyces</taxon>
    </lineage>
</organism>
<evidence type="ECO:0000313" key="3">
    <source>
        <dbReference type="Proteomes" id="UP000271554"/>
    </source>
</evidence>
<gene>
    <name evidence="2" type="ORF">DWB77_01076</name>
</gene>
<reference evidence="2 3" key="1">
    <citation type="submission" date="2018-10" db="EMBL/GenBank/DDBJ databases">
        <title>Relationship between Morphology and Antimicrobial Activity in Streptomyces.</title>
        <authorList>
            <person name="Kang H.J."/>
            <person name="Kim S.B."/>
        </authorList>
    </citation>
    <scope>NUCLEOTIDE SEQUENCE [LARGE SCALE GENOMIC DNA]</scope>
    <source>
        <strain evidence="2 3">BH38</strain>
    </source>
</reference>
<feature type="region of interest" description="Disordered" evidence="1">
    <location>
        <begin position="1"/>
        <end position="24"/>
    </location>
</feature>
<protein>
    <submittedName>
        <fullName evidence="2">Uncharacterized protein</fullName>
    </submittedName>
</protein>
<proteinExistence type="predicted"/>
<dbReference type="EMBL" id="CP032698">
    <property type="protein sequence ID" value="AYG78967.1"/>
    <property type="molecule type" value="Genomic_DNA"/>
</dbReference>
<dbReference type="Proteomes" id="UP000271554">
    <property type="component" value="Chromosome"/>
</dbReference>
<name>A0A387HE39_9ACTN</name>
<keyword evidence="3" id="KW-1185">Reference proteome</keyword>
<evidence type="ECO:0000256" key="1">
    <source>
        <dbReference type="SAM" id="MobiDB-lite"/>
    </source>
</evidence>